<accession>A0A4U3MK93</accession>
<name>A0A4U3MK93_9ACTN</name>
<sequence>MPSLGVEKEFAQATGRAETTDMTDRQALHAVLSAPQNRYLIRQLCYVLTVQGLDTYLLRPRDSGDLSQLVEALAEAPRSTDLHAVIGLRGPLAPPDACNGLMLPMVAFDQIYAFNAGSLVQSLPKPEGIGEEQFRAAAEELFERVIQITDNAGAYDEHRAVNYVALRYPSVYAKCAAAHASGATLSAIETRPSRLSGMRRILDVIFSFTDRRTDVTEKFFVRVDVEEEFPYLTTKLSPYYDR</sequence>
<proteinExistence type="predicted"/>
<dbReference type="InterPro" id="IPR040636">
    <property type="entry name" value="PatG_C"/>
</dbReference>
<feature type="domain" description="PatG C-terminal" evidence="1">
    <location>
        <begin position="131"/>
        <end position="239"/>
    </location>
</feature>
<evidence type="ECO:0000313" key="2">
    <source>
        <dbReference type="EMBL" id="TKK89159.1"/>
    </source>
</evidence>
<dbReference type="EMBL" id="SZQA01000008">
    <property type="protein sequence ID" value="TKK89159.1"/>
    <property type="molecule type" value="Genomic_DNA"/>
</dbReference>
<evidence type="ECO:0000313" key="3">
    <source>
        <dbReference type="Proteomes" id="UP000308705"/>
    </source>
</evidence>
<reference evidence="2 3" key="1">
    <citation type="submission" date="2019-04" db="EMBL/GenBank/DDBJ databases">
        <title>Herbidospora sp. NEAU-GS14.nov., a novel actinomycete isolated from soil.</title>
        <authorList>
            <person name="Han L."/>
        </authorList>
    </citation>
    <scope>NUCLEOTIDE SEQUENCE [LARGE SCALE GENOMIC DNA]</scope>
    <source>
        <strain evidence="2 3">NEAU-GS14</strain>
    </source>
</reference>
<organism evidence="2 3">
    <name type="scientific">Herbidospora galbida</name>
    <dbReference type="NCBI Taxonomy" id="2575442"/>
    <lineage>
        <taxon>Bacteria</taxon>
        <taxon>Bacillati</taxon>
        <taxon>Actinomycetota</taxon>
        <taxon>Actinomycetes</taxon>
        <taxon>Streptosporangiales</taxon>
        <taxon>Streptosporangiaceae</taxon>
        <taxon>Herbidospora</taxon>
    </lineage>
</organism>
<dbReference type="OrthoDB" id="4174481at2"/>
<comment type="caution">
    <text evidence="2">The sequence shown here is derived from an EMBL/GenBank/DDBJ whole genome shotgun (WGS) entry which is preliminary data.</text>
</comment>
<dbReference type="Proteomes" id="UP000308705">
    <property type="component" value="Unassembled WGS sequence"/>
</dbReference>
<evidence type="ECO:0000259" key="1">
    <source>
        <dbReference type="Pfam" id="PF18065"/>
    </source>
</evidence>
<keyword evidence="3" id="KW-1185">Reference proteome</keyword>
<protein>
    <recommendedName>
        <fullName evidence="1">PatG C-terminal domain-containing protein</fullName>
    </recommendedName>
</protein>
<gene>
    <name evidence="2" type="ORF">FDA94_11510</name>
</gene>
<dbReference type="Pfam" id="PF18065">
    <property type="entry name" value="PatG_C"/>
    <property type="match status" value="1"/>
</dbReference>
<dbReference type="AlphaFoldDB" id="A0A4U3MK93"/>